<gene>
    <name evidence="1" type="ORF">SEMRO_678_G186030.1</name>
</gene>
<evidence type="ECO:0000313" key="1">
    <source>
        <dbReference type="EMBL" id="CAB9514854.1"/>
    </source>
</evidence>
<dbReference type="InterPro" id="IPR005046">
    <property type="entry name" value="DUF285"/>
</dbReference>
<name>A0A9N8E6N8_9STRA</name>
<reference evidence="1" key="1">
    <citation type="submission" date="2020-06" db="EMBL/GenBank/DDBJ databases">
        <authorList>
            <consortium name="Plant Systems Biology data submission"/>
        </authorList>
    </citation>
    <scope>NUCLEOTIDE SEQUENCE</scope>
    <source>
        <strain evidence="1">D6</strain>
    </source>
</reference>
<dbReference type="EMBL" id="CAICTM010000677">
    <property type="protein sequence ID" value="CAB9514854.1"/>
    <property type="molecule type" value="Genomic_DNA"/>
</dbReference>
<proteinExistence type="predicted"/>
<keyword evidence="2" id="KW-1185">Reference proteome</keyword>
<dbReference type="Pfam" id="PF03382">
    <property type="entry name" value="DUF285"/>
    <property type="match status" value="1"/>
</dbReference>
<dbReference type="NCBIfam" id="TIGR02167">
    <property type="entry name" value="Liste_lipo_26"/>
    <property type="match status" value="1"/>
</dbReference>
<organism evidence="1 2">
    <name type="scientific">Seminavis robusta</name>
    <dbReference type="NCBI Taxonomy" id="568900"/>
    <lineage>
        <taxon>Eukaryota</taxon>
        <taxon>Sar</taxon>
        <taxon>Stramenopiles</taxon>
        <taxon>Ochrophyta</taxon>
        <taxon>Bacillariophyta</taxon>
        <taxon>Bacillariophyceae</taxon>
        <taxon>Bacillariophycidae</taxon>
        <taxon>Naviculales</taxon>
        <taxon>Naviculaceae</taxon>
        <taxon>Seminavis</taxon>
    </lineage>
</organism>
<dbReference type="InterPro" id="IPR011889">
    <property type="entry name" value="Liste_lipo_26"/>
</dbReference>
<sequence length="199" mass="21529">MPTPMPVPSESPTTDTIVSGREELLAALASTLYGPTSPYGPIETWDISRVDNLYRVFSTQEGTTSFDAANFDEDISGWDTSSVTSFVETFSGAQTINQNLAGWDVSNADPGGFVGTFAGANSFNGDVSTWDISGATSLERMFQGAAFFDRDLSNWDVRPNSTSLFLDGTPKYQMQKACVICLKRPPNSTKTLLGGMFKK</sequence>
<accession>A0A9N8E6N8</accession>
<dbReference type="Proteomes" id="UP001153069">
    <property type="component" value="Unassembled WGS sequence"/>
</dbReference>
<evidence type="ECO:0000313" key="2">
    <source>
        <dbReference type="Proteomes" id="UP001153069"/>
    </source>
</evidence>
<dbReference type="AlphaFoldDB" id="A0A9N8E6N8"/>
<comment type="caution">
    <text evidence="1">The sequence shown here is derived from an EMBL/GenBank/DDBJ whole genome shotgun (WGS) entry which is preliminary data.</text>
</comment>
<protein>
    <submittedName>
        <fullName evidence="1">(Lipo)protein</fullName>
    </submittedName>
</protein>
<dbReference type="OrthoDB" id="42699at2759"/>